<reference evidence="4" key="1">
    <citation type="submission" date="2015-12" db="EMBL/GenBank/DDBJ databases">
        <title>Complete genome sequence of Lutibacter profundus strain LP1.</title>
        <authorList>
            <person name="Wissuwa J."/>
            <person name="Le Moine Bauer S."/>
            <person name="Stokke R."/>
            <person name="Dahle H."/>
            <person name="Steen I.H."/>
        </authorList>
    </citation>
    <scope>NUCLEOTIDE SEQUENCE [LARGE SCALE GENOMIC DNA]</scope>
    <source>
        <strain evidence="4">LP1</strain>
    </source>
</reference>
<dbReference type="SUPFAM" id="SSF56214">
    <property type="entry name" value="4'-phosphopantetheinyl transferase"/>
    <property type="match status" value="1"/>
</dbReference>
<feature type="domain" description="4'-phosphopantetheinyl transferase" evidence="2">
    <location>
        <begin position="104"/>
        <end position="183"/>
    </location>
</feature>
<gene>
    <name evidence="3" type="ORF">Lupro_10570</name>
</gene>
<dbReference type="Pfam" id="PF01648">
    <property type="entry name" value="ACPS"/>
    <property type="match status" value="1"/>
</dbReference>
<accession>A0A0X8G7U8</accession>
<reference evidence="3 4" key="2">
    <citation type="journal article" date="2016" name="Int. J. Syst. Evol. Microbiol.">
        <title>Lutibacter profundi sp. nov., isolated from a deep-sea hydrothermal system on the Arctic Mid-Ocean Ridge and emended description of the genus Lutibacter.</title>
        <authorList>
            <person name="Le Moine Bauer S."/>
            <person name="Roalkvam I."/>
            <person name="Steen I.H."/>
            <person name="Dahle H."/>
        </authorList>
    </citation>
    <scope>NUCLEOTIDE SEQUENCE [LARGE SCALE GENOMIC DNA]</scope>
    <source>
        <strain evidence="3 4">LP1</strain>
    </source>
</reference>
<protein>
    <submittedName>
        <fullName evidence="3">4-phosphopantetheinyl transferase</fullName>
    </submittedName>
</protein>
<organism evidence="3 4">
    <name type="scientific">Lutibacter profundi</name>
    <dbReference type="NCBI Taxonomy" id="1622118"/>
    <lineage>
        <taxon>Bacteria</taxon>
        <taxon>Pseudomonadati</taxon>
        <taxon>Bacteroidota</taxon>
        <taxon>Flavobacteriia</taxon>
        <taxon>Flavobacteriales</taxon>
        <taxon>Flavobacteriaceae</taxon>
        <taxon>Lutibacter</taxon>
    </lineage>
</organism>
<evidence type="ECO:0000259" key="2">
    <source>
        <dbReference type="Pfam" id="PF01648"/>
    </source>
</evidence>
<keyword evidence="1 3" id="KW-0808">Transferase</keyword>
<dbReference type="Gene3D" id="3.90.470.20">
    <property type="entry name" value="4'-phosphopantetheinyl transferase domain"/>
    <property type="match status" value="2"/>
</dbReference>
<dbReference type="PATRIC" id="fig|1622118.3.peg.2177"/>
<dbReference type="OrthoDB" id="1190494at2"/>
<dbReference type="STRING" id="1622118.Lupro_10570"/>
<dbReference type="AlphaFoldDB" id="A0A0X8G7U8"/>
<name>A0A0X8G7U8_9FLAO</name>
<dbReference type="GO" id="GO:0008897">
    <property type="term" value="F:holo-[acyl-carrier-protein] synthase activity"/>
    <property type="evidence" value="ECO:0007669"/>
    <property type="project" value="InterPro"/>
</dbReference>
<dbReference type="KEGG" id="lut:Lupro_10570"/>
<dbReference type="Proteomes" id="UP000059672">
    <property type="component" value="Chromosome"/>
</dbReference>
<dbReference type="InterPro" id="IPR008278">
    <property type="entry name" value="4-PPantetheinyl_Trfase_dom"/>
</dbReference>
<evidence type="ECO:0000313" key="4">
    <source>
        <dbReference type="Proteomes" id="UP000059672"/>
    </source>
</evidence>
<sequence length="212" mass="25039">MPLFKTIKPNNYSSIFIWKIEESFDELLQNVDLTNNSKERLFSMKSELHQRGFLSVRHLLKEAGYSDFDLYYNGNGKPHLTDNKYISITHSFIFSAIIISDREVGIDIEKNREKIKIIQHKFVNFERGFIHKDDDYIVQLTVIWGAKESLYKIYPHGGLTFKNDIDINSFQISDKKTTGCIKVKDWNKKYDIRFEQFENFTLVYALEPCKND</sequence>
<proteinExistence type="predicted"/>
<evidence type="ECO:0000313" key="3">
    <source>
        <dbReference type="EMBL" id="AMC11683.1"/>
    </source>
</evidence>
<dbReference type="GO" id="GO:0000287">
    <property type="term" value="F:magnesium ion binding"/>
    <property type="evidence" value="ECO:0007669"/>
    <property type="project" value="InterPro"/>
</dbReference>
<evidence type="ECO:0000256" key="1">
    <source>
        <dbReference type="ARBA" id="ARBA00022679"/>
    </source>
</evidence>
<keyword evidence="4" id="KW-1185">Reference proteome</keyword>
<dbReference type="RefSeq" id="WP_068209904.1">
    <property type="nucleotide sequence ID" value="NZ_CP013355.1"/>
</dbReference>
<dbReference type="EMBL" id="CP013355">
    <property type="protein sequence ID" value="AMC11683.1"/>
    <property type="molecule type" value="Genomic_DNA"/>
</dbReference>
<dbReference type="InterPro" id="IPR037143">
    <property type="entry name" value="4-PPantetheinyl_Trfase_dom_sf"/>
</dbReference>